<dbReference type="GO" id="GO:0009523">
    <property type="term" value="C:photosystem II"/>
    <property type="evidence" value="ECO:0007669"/>
    <property type="project" value="UniProtKB-KW"/>
</dbReference>
<comment type="similarity">
    <text evidence="7">Belongs to the Psb30/Ycf12 family.</text>
</comment>
<dbReference type="GO" id="GO:0015979">
    <property type="term" value="P:photosynthesis"/>
    <property type="evidence" value="ECO:0007669"/>
    <property type="project" value="UniProtKB-KW"/>
</dbReference>
<comment type="caution">
    <text evidence="8">The sequence shown here is derived from an EMBL/GenBank/DDBJ whole genome shotgun (WGS) entry which is preliminary data.</text>
</comment>
<evidence type="ECO:0000256" key="2">
    <source>
        <dbReference type="ARBA" id="ARBA00022531"/>
    </source>
</evidence>
<protein>
    <recommendedName>
        <fullName evidence="7">Photosystem II reaction center protein Psb30</fullName>
    </recommendedName>
    <alternativeName>
        <fullName evidence="7">Photosystem II reaction center protein Ycf12</fullName>
    </alternativeName>
</protein>
<evidence type="ECO:0000313" key="9">
    <source>
        <dbReference type="Proteomes" id="UP000317990"/>
    </source>
</evidence>
<dbReference type="HAMAP" id="MF_01329">
    <property type="entry name" value="PSII_Psb30_Ycf12"/>
    <property type="match status" value="1"/>
</dbReference>
<dbReference type="Pfam" id="PF05969">
    <property type="entry name" value="PSII_Ycf12"/>
    <property type="match status" value="1"/>
</dbReference>
<keyword evidence="6 7" id="KW-0604">Photosystem II</keyword>
<evidence type="ECO:0000256" key="5">
    <source>
        <dbReference type="ARBA" id="ARBA00023136"/>
    </source>
</evidence>
<keyword evidence="4 7" id="KW-1133">Transmembrane helix</keyword>
<dbReference type="Proteomes" id="UP000317990">
    <property type="component" value="Unassembled WGS sequence"/>
</dbReference>
<reference evidence="8 9" key="1">
    <citation type="journal article" date="2019" name="mSystems">
        <title>Life at home and on the roam: Genomic adaptions reflect the dual lifestyle of an intracellular, facultative symbiont.</title>
        <authorList>
            <person name="Burgsdorf I."/>
        </authorList>
    </citation>
    <scope>NUCLEOTIDE SEQUENCE [LARGE SCALE GENOMIC DNA]</scope>
    <source>
        <strain evidence="8">277cV</strain>
    </source>
</reference>
<evidence type="ECO:0000256" key="6">
    <source>
        <dbReference type="ARBA" id="ARBA00023276"/>
    </source>
</evidence>
<dbReference type="NCBIfam" id="NF010239">
    <property type="entry name" value="PRK13686.1"/>
    <property type="match status" value="1"/>
</dbReference>
<feature type="transmembrane region" description="Helical" evidence="7">
    <location>
        <begin position="6"/>
        <end position="30"/>
    </location>
</feature>
<sequence>MGIDINLVAGFVSLGLIFLAGPAVIFIIFARRGSL</sequence>
<comment type="subcellular location">
    <subcellularLocation>
        <location evidence="7">Cellular thylakoid membrane</location>
        <topology evidence="7">Single-pass membrane protein</topology>
    </subcellularLocation>
    <subcellularLocation>
        <location evidence="1">Membrane</location>
        <topology evidence="1">Single-pass membrane protein</topology>
    </subcellularLocation>
</comment>
<name>A0A524RPD4_9CHRO</name>
<dbReference type="EMBL" id="SRMO01000050">
    <property type="protein sequence ID" value="TGG93688.1"/>
    <property type="molecule type" value="Genomic_DNA"/>
</dbReference>
<keyword evidence="7" id="KW-0793">Thylakoid</keyword>
<accession>A0A524RPD4</accession>
<proteinExistence type="inferred from homology"/>
<organism evidence="8 9">
    <name type="scientific">Aphanocapsa feldmannii 277cV</name>
    <dbReference type="NCBI Taxonomy" id="2507553"/>
    <lineage>
        <taxon>Bacteria</taxon>
        <taxon>Bacillati</taxon>
        <taxon>Cyanobacteriota</taxon>
        <taxon>Cyanophyceae</taxon>
        <taxon>Oscillatoriophycideae</taxon>
        <taxon>Chroococcales</taxon>
        <taxon>Microcystaceae</taxon>
        <taxon>Aphanocapsa</taxon>
    </lineage>
</organism>
<comment type="subunit">
    <text evidence="7">PSII is composed of 1 copy each of membrane proteins PsbA, PsbB, PsbC, PsbD, PsbE, PsbF, PsbH, PsbI, PsbJ, PsbK, PsbL, PsbM, PsbT, PsbX, PsbY, PsbZ, Psb30/Ycf12, peripheral proteins PsbO, CyanoQ (PsbQ), PsbU, PsbV and a large number of cofactors. It forms dimeric complexes.</text>
</comment>
<gene>
    <name evidence="7" type="primary">psb30</name>
    <name evidence="7" type="synonym">ycf12</name>
    <name evidence="8" type="ORF">ERJ67_03305</name>
</gene>
<keyword evidence="2 7" id="KW-0602">Photosynthesis</keyword>
<dbReference type="InterPro" id="IPR010284">
    <property type="entry name" value="PSII_Ycf12_core-subunit"/>
</dbReference>
<keyword evidence="5 7" id="KW-0472">Membrane</keyword>
<evidence type="ECO:0000313" key="8">
    <source>
        <dbReference type="EMBL" id="TGG93688.1"/>
    </source>
</evidence>
<keyword evidence="3 7" id="KW-0812">Transmembrane</keyword>
<evidence type="ECO:0000256" key="4">
    <source>
        <dbReference type="ARBA" id="ARBA00022989"/>
    </source>
</evidence>
<dbReference type="AlphaFoldDB" id="A0A524RPD4"/>
<comment type="function">
    <text evidence="7">A core subunit of photosystem II (PSII), probably helps stabilize the reaction center.</text>
</comment>
<evidence type="ECO:0000256" key="3">
    <source>
        <dbReference type="ARBA" id="ARBA00022692"/>
    </source>
</evidence>
<evidence type="ECO:0000256" key="1">
    <source>
        <dbReference type="ARBA" id="ARBA00004167"/>
    </source>
</evidence>
<dbReference type="GO" id="GO:0031676">
    <property type="term" value="C:plasma membrane-derived thylakoid membrane"/>
    <property type="evidence" value="ECO:0007669"/>
    <property type="project" value="UniProtKB-SubCell"/>
</dbReference>
<evidence type="ECO:0000256" key="7">
    <source>
        <dbReference type="HAMAP-Rule" id="MF_01329"/>
    </source>
</evidence>